<evidence type="ECO:0000313" key="3">
    <source>
        <dbReference type="EMBL" id="PSJ46649.1"/>
    </source>
</evidence>
<organism evidence="3 4">
    <name type="scientific">Zobellella endophytica</name>
    <dbReference type="NCBI Taxonomy" id="2116700"/>
    <lineage>
        <taxon>Bacteria</taxon>
        <taxon>Pseudomonadati</taxon>
        <taxon>Pseudomonadota</taxon>
        <taxon>Gammaproteobacteria</taxon>
        <taxon>Aeromonadales</taxon>
        <taxon>Aeromonadaceae</taxon>
        <taxon>Zobellella</taxon>
    </lineage>
</organism>
<dbReference type="Proteomes" id="UP000240243">
    <property type="component" value="Unassembled WGS sequence"/>
</dbReference>
<feature type="signal peptide" evidence="2">
    <location>
        <begin position="1"/>
        <end position="24"/>
    </location>
</feature>
<feature type="region of interest" description="Disordered" evidence="1">
    <location>
        <begin position="36"/>
        <end position="80"/>
    </location>
</feature>
<evidence type="ECO:0000256" key="2">
    <source>
        <dbReference type="SAM" id="SignalP"/>
    </source>
</evidence>
<keyword evidence="2" id="KW-0732">Signal</keyword>
<feature type="compositionally biased region" description="Polar residues" evidence="1">
    <location>
        <begin position="39"/>
        <end position="49"/>
    </location>
</feature>
<name>A0A2P7R8X0_9GAMM</name>
<sequence>MRWLCRFTLLLYLSLLSTTDTAVAYGQQLAPLADAHASITGQQPGQPSLHTEAAAGGDEPDPALPFTGRGQEPPPTGHWPAARVAQDSLRFLGALHIRAPPAPSSLS</sequence>
<keyword evidence="4" id="KW-1185">Reference proteome</keyword>
<reference evidence="3 4" key="1">
    <citation type="submission" date="2018-03" db="EMBL/GenBank/DDBJ databases">
        <title>The draft genome of Zobellella sp. 59N8.</title>
        <authorList>
            <person name="Liu L."/>
            <person name="Li L."/>
            <person name="Zhang X."/>
            <person name="Liang L."/>
            <person name="Wang T."/>
        </authorList>
    </citation>
    <scope>NUCLEOTIDE SEQUENCE [LARGE SCALE GENOMIC DNA]</scope>
    <source>
        <strain evidence="3 4">59N8</strain>
    </source>
</reference>
<protein>
    <submittedName>
        <fullName evidence="3">Uncharacterized protein</fullName>
    </submittedName>
</protein>
<evidence type="ECO:0000256" key="1">
    <source>
        <dbReference type="SAM" id="MobiDB-lite"/>
    </source>
</evidence>
<feature type="chain" id="PRO_5015190989" evidence="2">
    <location>
        <begin position="25"/>
        <end position="107"/>
    </location>
</feature>
<proteinExistence type="predicted"/>
<gene>
    <name evidence="3" type="ORF">C7H85_08530</name>
</gene>
<dbReference type="AlphaFoldDB" id="A0A2P7R8X0"/>
<dbReference type="EMBL" id="PXYG01000002">
    <property type="protein sequence ID" value="PSJ46649.1"/>
    <property type="molecule type" value="Genomic_DNA"/>
</dbReference>
<dbReference type="RefSeq" id="WP_106729261.1">
    <property type="nucleotide sequence ID" value="NZ_PXYG01000002.1"/>
</dbReference>
<evidence type="ECO:0000313" key="4">
    <source>
        <dbReference type="Proteomes" id="UP000240243"/>
    </source>
</evidence>
<comment type="caution">
    <text evidence="3">The sequence shown here is derived from an EMBL/GenBank/DDBJ whole genome shotgun (WGS) entry which is preliminary data.</text>
</comment>
<accession>A0A2P7R8X0</accession>